<dbReference type="EMBL" id="PYXZ01000002">
    <property type="protein sequence ID" value="PUA81888.1"/>
    <property type="molecule type" value="Genomic_DNA"/>
</dbReference>
<sequence length="249" mass="26223">MTAAMADTAAGPHVRAVEVLTDEELSLLVSGPGAVVTPYFSTLAARDVEQAQRSAYRSLVARGIVDIGGRPQEGPVRLLLREDVMTLMTLRETAVTLVAVARTTTDGQDFWYAHVVEDLLVVEEVSEDGLHRFALAFTRDLPALLVGAALHPDATDGLGDAVRIAALPEAQAPAQLLERLGRAHVRADVVVLRAGHRGPRPELVGLHSGPDGSWSVTSTPGEGATARPETVEGIRTTLHGLAAQAVGTS</sequence>
<keyword evidence="3" id="KW-1185">Reference proteome</keyword>
<feature type="region of interest" description="Disordered" evidence="1">
    <location>
        <begin position="201"/>
        <end position="228"/>
    </location>
</feature>
<dbReference type="RefSeq" id="WP_108343770.1">
    <property type="nucleotide sequence ID" value="NZ_PYXZ01000002.1"/>
</dbReference>
<gene>
    <name evidence="2" type="ORF">C7S10_07510</name>
</gene>
<protein>
    <recommendedName>
        <fullName evidence="4">ESX secretion-associated protein EspG</fullName>
    </recommendedName>
</protein>
<organism evidence="2 3">
    <name type="scientific">Nocardioides currus</name>
    <dbReference type="NCBI Taxonomy" id="2133958"/>
    <lineage>
        <taxon>Bacteria</taxon>
        <taxon>Bacillati</taxon>
        <taxon>Actinomycetota</taxon>
        <taxon>Actinomycetes</taxon>
        <taxon>Propionibacteriales</taxon>
        <taxon>Nocardioidaceae</taxon>
        <taxon>Nocardioides</taxon>
    </lineage>
</organism>
<proteinExistence type="predicted"/>
<dbReference type="AlphaFoldDB" id="A0A2R7YZS7"/>
<evidence type="ECO:0000313" key="3">
    <source>
        <dbReference type="Proteomes" id="UP000244867"/>
    </source>
</evidence>
<dbReference type="Proteomes" id="UP000244867">
    <property type="component" value="Unassembled WGS sequence"/>
</dbReference>
<accession>A0A2R7YZS7</accession>
<comment type="caution">
    <text evidence="2">The sequence shown here is derived from an EMBL/GenBank/DDBJ whole genome shotgun (WGS) entry which is preliminary data.</text>
</comment>
<name>A0A2R7YZS7_9ACTN</name>
<evidence type="ECO:0000256" key="1">
    <source>
        <dbReference type="SAM" id="MobiDB-lite"/>
    </source>
</evidence>
<dbReference type="OrthoDB" id="4827166at2"/>
<evidence type="ECO:0008006" key="4">
    <source>
        <dbReference type="Google" id="ProtNLM"/>
    </source>
</evidence>
<evidence type="ECO:0000313" key="2">
    <source>
        <dbReference type="EMBL" id="PUA81888.1"/>
    </source>
</evidence>
<reference evidence="2 3" key="1">
    <citation type="submission" date="2018-03" db="EMBL/GenBank/DDBJ databases">
        <authorList>
            <person name="Keele B.F."/>
        </authorList>
    </citation>
    <scope>NUCLEOTIDE SEQUENCE [LARGE SCALE GENOMIC DNA]</scope>
    <source>
        <strain evidence="2 3">IB-3</strain>
    </source>
</reference>